<dbReference type="Proteomes" id="UP000245934">
    <property type="component" value="Unassembled WGS sequence"/>
</dbReference>
<dbReference type="PANTHER" id="PTHR30535">
    <property type="entry name" value="VITAMIN B12-BINDING PROTEIN"/>
    <property type="match status" value="1"/>
</dbReference>
<dbReference type="PROSITE" id="PS50983">
    <property type="entry name" value="FE_B12_PBP"/>
    <property type="match status" value="1"/>
</dbReference>
<accession>A0A2V2N8J0</accession>
<reference evidence="2 3" key="1">
    <citation type="submission" date="2018-05" db="EMBL/GenBank/DDBJ databases">
        <title>Draft genome of Methanospirillum stamsii Pt1.</title>
        <authorList>
            <person name="Dueholm M.S."/>
            <person name="Nielsen P.H."/>
            <person name="Bakmann L.F."/>
            <person name="Otzen D.E."/>
        </authorList>
    </citation>
    <scope>NUCLEOTIDE SEQUENCE [LARGE SCALE GENOMIC DNA]</scope>
    <source>
        <strain evidence="2 3">Pt1</strain>
    </source>
</reference>
<evidence type="ECO:0000313" key="3">
    <source>
        <dbReference type="Proteomes" id="UP000245934"/>
    </source>
</evidence>
<dbReference type="SUPFAM" id="SSF53807">
    <property type="entry name" value="Helical backbone' metal receptor"/>
    <property type="match status" value="1"/>
</dbReference>
<proteinExistence type="predicted"/>
<evidence type="ECO:0000313" key="2">
    <source>
        <dbReference type="EMBL" id="PWR76159.1"/>
    </source>
</evidence>
<keyword evidence="3" id="KW-1185">Reference proteome</keyword>
<name>A0A2V2N8J0_9EURY</name>
<dbReference type="InterPro" id="IPR002491">
    <property type="entry name" value="ABC_transptr_periplasmic_BD"/>
</dbReference>
<protein>
    <recommendedName>
        <fullName evidence="1">Fe/B12 periplasmic-binding domain-containing protein</fullName>
    </recommendedName>
</protein>
<sequence length="389" mass="43293">MYHHSIHIFIIIFIAIFSAGCMSHESPPPESIPGPSIIEIEDIATAGSVFTITDATGREVEIPNNVSHILCAGPGCLRYLAYLQKPEYAVTNNPEERYVIRPAWLPYLVAYPELRSLPSVQVPVYPAQIQSLSPRPDVIILMNVSGPYSPDELSEMTGIPIVVLKEGNLVDLREDFNYSLRVLGLLTGSSDRAQEVIRFFDKIIDNLKSRVSTIPEFQHKSAYIGAYTDDKPAGILSSSCRYFPFDLEKARNVLEETCLTDSGSESILLSAGRIKKLSADAIFIDLSTLEKKENAIHELENIPDFAETAAIKSGMVYGLYPTSIYGESHEIDLINAYCIGKALYPDKFIDVDPKTMAEYIFTYLYGKSISEEINKEVGNFALNRIPVFT</sequence>
<dbReference type="EMBL" id="QGMZ01000004">
    <property type="protein sequence ID" value="PWR76159.1"/>
    <property type="molecule type" value="Genomic_DNA"/>
</dbReference>
<evidence type="ECO:0000259" key="1">
    <source>
        <dbReference type="PROSITE" id="PS50983"/>
    </source>
</evidence>
<dbReference type="InterPro" id="IPR050902">
    <property type="entry name" value="ABC_Transporter_SBP"/>
</dbReference>
<dbReference type="AlphaFoldDB" id="A0A2V2N8J0"/>
<gene>
    <name evidence="2" type="ORF">DLD82_01310</name>
</gene>
<organism evidence="2 3">
    <name type="scientific">Methanospirillum stamsii</name>
    <dbReference type="NCBI Taxonomy" id="1277351"/>
    <lineage>
        <taxon>Archaea</taxon>
        <taxon>Methanobacteriati</taxon>
        <taxon>Methanobacteriota</taxon>
        <taxon>Stenosarchaea group</taxon>
        <taxon>Methanomicrobia</taxon>
        <taxon>Methanomicrobiales</taxon>
        <taxon>Methanospirillaceae</taxon>
        <taxon>Methanospirillum</taxon>
    </lineage>
</organism>
<feature type="domain" description="Fe/B12 periplasmic-binding" evidence="1">
    <location>
        <begin position="68"/>
        <end position="347"/>
    </location>
</feature>
<comment type="caution">
    <text evidence="2">The sequence shown here is derived from an EMBL/GenBank/DDBJ whole genome shotgun (WGS) entry which is preliminary data.</text>
</comment>
<dbReference type="Pfam" id="PF01497">
    <property type="entry name" value="Peripla_BP_2"/>
    <property type="match status" value="1"/>
</dbReference>
<dbReference type="Gene3D" id="3.40.50.1980">
    <property type="entry name" value="Nitrogenase molybdenum iron protein domain"/>
    <property type="match status" value="2"/>
</dbReference>
<dbReference type="PANTHER" id="PTHR30535:SF34">
    <property type="entry name" value="MOLYBDATE-BINDING PROTEIN MOLA"/>
    <property type="match status" value="1"/>
</dbReference>